<gene>
    <name evidence="2" type="ORF">BFP71_13810</name>
</gene>
<dbReference type="InterPro" id="IPR014922">
    <property type="entry name" value="YdhG-like"/>
</dbReference>
<dbReference type="RefSeq" id="WP_069836043.1">
    <property type="nucleotide sequence ID" value="NZ_MDGQ01000005.1"/>
</dbReference>
<proteinExistence type="predicted"/>
<protein>
    <recommendedName>
        <fullName evidence="1">YdhG-like domain-containing protein</fullName>
    </recommendedName>
</protein>
<feature type="domain" description="YdhG-like" evidence="1">
    <location>
        <begin position="19"/>
        <end position="115"/>
    </location>
</feature>
<comment type="caution">
    <text evidence="2">The sequence shown here is derived from an EMBL/GenBank/DDBJ whole genome shotgun (WGS) entry which is preliminary data.</text>
</comment>
<dbReference type="AlphaFoldDB" id="A0A1E5SZI3"/>
<sequence>MLKSKNVEDYFAPDAPQVEQMTYLRAILKAFPFEETVKWAFPVYTISGKNIIGLGGFKAYAGIWFFQGCFLRDEANQLVNAQEGKTHAMRQWRFQSVQEIKENEDLIKAYIEEAIENHHAGKEYKPPKKSPKPLIIPTELQSVLDNNLALKESFQAHSLTNQRDFAEYIAMAKRDNTKQSRLEKIIPMIQNGIGLKDKYKK</sequence>
<evidence type="ECO:0000313" key="2">
    <source>
        <dbReference type="EMBL" id="OEK04538.1"/>
    </source>
</evidence>
<dbReference type="SUPFAM" id="SSF159888">
    <property type="entry name" value="YdhG-like"/>
    <property type="match status" value="1"/>
</dbReference>
<dbReference type="InterPro" id="IPR016786">
    <property type="entry name" value="YdeI_bac"/>
</dbReference>
<dbReference type="Pfam" id="PF13376">
    <property type="entry name" value="OmdA"/>
    <property type="match status" value="1"/>
</dbReference>
<accession>A0A1E5SZI3</accession>
<keyword evidence="3" id="KW-1185">Reference proteome</keyword>
<dbReference type="Proteomes" id="UP000095552">
    <property type="component" value="Unassembled WGS sequence"/>
</dbReference>
<dbReference type="EMBL" id="MDGQ01000005">
    <property type="protein sequence ID" value="OEK04538.1"/>
    <property type="molecule type" value="Genomic_DNA"/>
</dbReference>
<name>A0A1E5SZI3_9BACT</name>
<dbReference type="Gene3D" id="3.90.1150.200">
    <property type="match status" value="1"/>
</dbReference>
<evidence type="ECO:0000259" key="1">
    <source>
        <dbReference type="Pfam" id="PF08818"/>
    </source>
</evidence>
<dbReference type="STRING" id="1563681.BFP71_13810"/>
<reference evidence="2 3" key="1">
    <citation type="submission" date="2016-08" db="EMBL/GenBank/DDBJ databases">
        <title>Draft genome of Fabibacter sp. strain SK-8.</title>
        <authorList>
            <person name="Wong S.-K."/>
            <person name="Hamasaki K."/>
            <person name="Yoshizawa S."/>
        </authorList>
    </citation>
    <scope>NUCLEOTIDE SEQUENCE [LARGE SCALE GENOMIC DNA]</scope>
    <source>
        <strain evidence="2 3">SK-8</strain>
    </source>
</reference>
<dbReference type="OrthoDB" id="9800461at2"/>
<organism evidence="2 3">
    <name type="scientific">Roseivirga misakiensis</name>
    <dbReference type="NCBI Taxonomy" id="1563681"/>
    <lineage>
        <taxon>Bacteria</taxon>
        <taxon>Pseudomonadati</taxon>
        <taxon>Bacteroidota</taxon>
        <taxon>Cytophagia</taxon>
        <taxon>Cytophagales</taxon>
        <taxon>Roseivirgaceae</taxon>
        <taxon>Roseivirga</taxon>
    </lineage>
</organism>
<dbReference type="Pfam" id="PF08818">
    <property type="entry name" value="DUF1801"/>
    <property type="match status" value="1"/>
</dbReference>
<evidence type="ECO:0000313" key="3">
    <source>
        <dbReference type="Proteomes" id="UP000095552"/>
    </source>
</evidence>
<dbReference type="PIRSF" id="PIRSF021308">
    <property type="entry name" value="UCP021308"/>
    <property type="match status" value="1"/>
</dbReference>